<dbReference type="InterPro" id="IPR049331">
    <property type="entry name" value="Top1B_N_bact"/>
</dbReference>
<evidence type="ECO:0000256" key="4">
    <source>
        <dbReference type="ARBA" id="ARBA00023029"/>
    </source>
</evidence>
<dbReference type="eggNOG" id="COG3569">
    <property type="taxonomic scope" value="Bacteria"/>
</dbReference>
<dbReference type="InterPro" id="IPR035447">
    <property type="entry name" value="DNA_topo_I_N_sf"/>
</dbReference>
<dbReference type="InterPro" id="IPR001631">
    <property type="entry name" value="TopoI"/>
</dbReference>
<dbReference type="AlphaFoldDB" id="D7A0S3"/>
<evidence type="ECO:0000256" key="6">
    <source>
        <dbReference type="ARBA" id="ARBA00023235"/>
    </source>
</evidence>
<keyword evidence="4" id="KW-0799">Topoisomerase</keyword>
<dbReference type="Gene3D" id="1.10.132.120">
    <property type="match status" value="1"/>
</dbReference>
<evidence type="ECO:0000256" key="2">
    <source>
        <dbReference type="ARBA" id="ARBA00006645"/>
    </source>
</evidence>
<evidence type="ECO:0000259" key="8">
    <source>
        <dbReference type="Pfam" id="PF21338"/>
    </source>
</evidence>
<dbReference type="EMBL" id="CP002026">
    <property type="protein sequence ID" value="ADH91394.1"/>
    <property type="molecule type" value="Genomic_DNA"/>
</dbReference>
<accession>D7A0S3</accession>
<reference evidence="9 10" key="1">
    <citation type="journal article" date="2012" name="Stand. Genomic Sci.">
        <title>Complete genome sequence of the facultatively chemolithoautotrophic and methylotrophic alpha Proteobacterium Starkeya novella type strain (ATCC 8093(T)).</title>
        <authorList>
            <person name="Kappler U."/>
            <person name="Davenport K."/>
            <person name="Beatson S."/>
            <person name="Lucas S."/>
            <person name="Lapidus A."/>
            <person name="Copeland A."/>
            <person name="Berry K.W."/>
            <person name="Glavina Del Rio T."/>
            <person name="Hammon N."/>
            <person name="Dalin E."/>
            <person name="Tice H."/>
            <person name="Pitluck S."/>
            <person name="Richardson P."/>
            <person name="Bruce D."/>
            <person name="Goodwin L.A."/>
            <person name="Han C."/>
            <person name="Tapia R."/>
            <person name="Detter J.C."/>
            <person name="Chang Y.J."/>
            <person name="Jeffries C.D."/>
            <person name="Land M."/>
            <person name="Hauser L."/>
            <person name="Kyrpides N.C."/>
            <person name="Goker M."/>
            <person name="Ivanova N."/>
            <person name="Klenk H.P."/>
            <person name="Woyke T."/>
        </authorList>
    </citation>
    <scope>NUCLEOTIDE SEQUENCE [LARGE SCALE GENOMIC DNA]</scope>
    <source>
        <strain evidence="10">ATCC 8093 / DSM 506 / JCM 20403 / CCM 1077 / IAM 12100 / NBRC 12443 / NCIMB 10456</strain>
    </source>
</reference>
<dbReference type="Proteomes" id="UP000006633">
    <property type="component" value="Chromosome"/>
</dbReference>
<keyword evidence="10" id="KW-1185">Reference proteome</keyword>
<dbReference type="InterPro" id="IPR011010">
    <property type="entry name" value="DNA_brk_join_enz"/>
</dbReference>
<dbReference type="GO" id="GO:0006265">
    <property type="term" value="P:DNA topological change"/>
    <property type="evidence" value="ECO:0007669"/>
    <property type="project" value="InterPro"/>
</dbReference>
<comment type="similarity">
    <text evidence="2">Belongs to the type IB topoisomerase family.</text>
</comment>
<dbReference type="STRING" id="639283.Snov_4124"/>
<proteinExistence type="inferred from homology"/>
<keyword evidence="5" id="KW-0238">DNA-binding</keyword>
<dbReference type="InterPro" id="IPR014711">
    <property type="entry name" value="TopoI_cat_a-hlx-sub_euk"/>
</dbReference>
<dbReference type="PRINTS" id="PR00416">
    <property type="entry name" value="EUTPISMRASEI"/>
</dbReference>
<dbReference type="KEGG" id="sno:Snov_4124"/>
<dbReference type="SUPFAM" id="SSF55869">
    <property type="entry name" value="DNA topoisomerase I domain"/>
    <property type="match status" value="1"/>
</dbReference>
<dbReference type="SUPFAM" id="SSF56349">
    <property type="entry name" value="DNA breaking-rejoining enzymes"/>
    <property type="match status" value="1"/>
</dbReference>
<dbReference type="Pfam" id="PF01028">
    <property type="entry name" value="Topoisom_I"/>
    <property type="match status" value="1"/>
</dbReference>
<evidence type="ECO:0000256" key="5">
    <source>
        <dbReference type="ARBA" id="ARBA00023125"/>
    </source>
</evidence>
<feature type="domain" description="DNA topoisomerase I catalytic core eukaryotic-type" evidence="7">
    <location>
        <begin position="102"/>
        <end position="309"/>
    </location>
</feature>
<gene>
    <name evidence="9" type="ordered locus">Snov_4124</name>
</gene>
<evidence type="ECO:0000256" key="1">
    <source>
        <dbReference type="ARBA" id="ARBA00000213"/>
    </source>
</evidence>
<feature type="domain" description="DNA topoisomerase IB N-terminal" evidence="8">
    <location>
        <begin position="34"/>
        <end position="82"/>
    </location>
</feature>
<keyword evidence="6" id="KW-0413">Isomerase</keyword>
<protein>
    <recommendedName>
        <fullName evidence="3">DNA topoisomerase</fullName>
        <ecNumber evidence="3">5.6.2.1</ecNumber>
    </recommendedName>
</protein>
<dbReference type="RefSeq" id="WP_013168895.1">
    <property type="nucleotide sequence ID" value="NC_014217.1"/>
</dbReference>
<sequence length="374" mass="40862">MSDTTTVRRLARRFGLRLVRPAALTIRRKRHGSGFAYRHADGTPVTDRETLDRLRRLAVPPAYENVRFATDARAHLQAVGEDAAGRLQYRYHPDWTCVREAVKAQRLAGLAEALPVISRAVRRSLRRPEPDRRLALAAAVHLVSLTAIRAGSDQYAAEHGTRGATTLLKSHLRIEGDTIALSFKGKGGKAIAKQVRDAALAQALTRLRELPGRRLFKYRNGKGAIHAIRAGDVNAFLKEVGRRPISLKDFRTLTASMGVLDQLGRLTPETSERGRRRQVKAAIAPLAEELANTLTVCRTSYVHDTVITAFEAGRLAEITGRTRSASARAALLSELLREGGRGAGEAGSTAAAPMRTGRKAVMVPEHMARAAVDF</sequence>
<name>D7A0S3_ANCN5</name>
<dbReference type="InterPro" id="IPR013500">
    <property type="entry name" value="TopoI_cat_euk"/>
</dbReference>
<dbReference type="EC" id="5.6.2.1" evidence="3"/>
<organism evidence="9 10">
    <name type="scientific">Ancylobacter novellus (strain ATCC 8093 / DSM 506 / JCM 20403 / CCM 1077 / IAM 12100 / NBRC 12443 / NCIMB 10456)</name>
    <name type="common">Starkeya novella</name>
    <dbReference type="NCBI Taxonomy" id="639283"/>
    <lineage>
        <taxon>Bacteria</taxon>
        <taxon>Pseudomonadati</taxon>
        <taxon>Pseudomonadota</taxon>
        <taxon>Alphaproteobacteria</taxon>
        <taxon>Hyphomicrobiales</taxon>
        <taxon>Xanthobacteraceae</taxon>
        <taxon>Ancylobacter</taxon>
    </lineage>
</organism>
<evidence type="ECO:0000259" key="7">
    <source>
        <dbReference type="Pfam" id="PF01028"/>
    </source>
</evidence>
<comment type="catalytic activity">
    <reaction evidence="1">
        <text>ATP-independent breakage of single-stranded DNA, followed by passage and rejoining.</text>
        <dbReference type="EC" id="5.6.2.1"/>
    </reaction>
</comment>
<dbReference type="PROSITE" id="PS52038">
    <property type="entry name" value="TOPO_IB_2"/>
    <property type="match status" value="1"/>
</dbReference>
<evidence type="ECO:0000313" key="9">
    <source>
        <dbReference type="EMBL" id="ADH91394.1"/>
    </source>
</evidence>
<evidence type="ECO:0000256" key="3">
    <source>
        <dbReference type="ARBA" id="ARBA00012891"/>
    </source>
</evidence>
<dbReference type="Gene3D" id="3.90.15.10">
    <property type="entry name" value="Topoisomerase I, Chain A, domain 3"/>
    <property type="match status" value="1"/>
</dbReference>
<dbReference type="HOGENOM" id="CLU_046978_1_1_5"/>
<dbReference type="GO" id="GO:0003677">
    <property type="term" value="F:DNA binding"/>
    <property type="evidence" value="ECO:0007669"/>
    <property type="project" value="UniProtKB-KW"/>
</dbReference>
<dbReference type="Pfam" id="PF21338">
    <property type="entry name" value="Top1B_N_bact"/>
    <property type="match status" value="1"/>
</dbReference>
<dbReference type="GO" id="GO:0003917">
    <property type="term" value="F:DNA topoisomerase type I (single strand cut, ATP-independent) activity"/>
    <property type="evidence" value="ECO:0007669"/>
    <property type="project" value="UniProtKB-EC"/>
</dbReference>
<evidence type="ECO:0000313" key="10">
    <source>
        <dbReference type="Proteomes" id="UP000006633"/>
    </source>
</evidence>
<dbReference type="Gene3D" id="3.30.66.10">
    <property type="entry name" value="DNA topoisomerase I domain"/>
    <property type="match status" value="1"/>
</dbReference>